<evidence type="ECO:0000313" key="2">
    <source>
        <dbReference type="EMBL" id="KAF7803374.1"/>
    </source>
</evidence>
<sequence>METRGEGRDGDGEKFLPTTGIENGETLGVTGRKRGEHSHGGCHT</sequence>
<evidence type="ECO:0000256" key="1">
    <source>
        <dbReference type="SAM" id="MobiDB-lite"/>
    </source>
</evidence>
<evidence type="ECO:0000313" key="3">
    <source>
        <dbReference type="Proteomes" id="UP000634136"/>
    </source>
</evidence>
<feature type="compositionally biased region" description="Basic and acidic residues" evidence="1">
    <location>
        <begin position="1"/>
        <end position="14"/>
    </location>
</feature>
<organism evidence="2 3">
    <name type="scientific">Senna tora</name>
    <dbReference type="NCBI Taxonomy" id="362788"/>
    <lineage>
        <taxon>Eukaryota</taxon>
        <taxon>Viridiplantae</taxon>
        <taxon>Streptophyta</taxon>
        <taxon>Embryophyta</taxon>
        <taxon>Tracheophyta</taxon>
        <taxon>Spermatophyta</taxon>
        <taxon>Magnoliopsida</taxon>
        <taxon>eudicotyledons</taxon>
        <taxon>Gunneridae</taxon>
        <taxon>Pentapetalae</taxon>
        <taxon>rosids</taxon>
        <taxon>fabids</taxon>
        <taxon>Fabales</taxon>
        <taxon>Fabaceae</taxon>
        <taxon>Caesalpinioideae</taxon>
        <taxon>Cassia clade</taxon>
        <taxon>Senna</taxon>
    </lineage>
</organism>
<gene>
    <name evidence="2" type="ORF">G2W53_042485</name>
</gene>
<feature type="compositionally biased region" description="Basic residues" evidence="1">
    <location>
        <begin position="31"/>
        <end position="44"/>
    </location>
</feature>
<dbReference type="Proteomes" id="UP000634136">
    <property type="component" value="Unassembled WGS sequence"/>
</dbReference>
<reference evidence="2" key="1">
    <citation type="submission" date="2020-09" db="EMBL/GenBank/DDBJ databases">
        <title>Genome-Enabled Discovery of Anthraquinone Biosynthesis in Senna tora.</title>
        <authorList>
            <person name="Kang S.-H."/>
            <person name="Pandey R.P."/>
            <person name="Lee C.-M."/>
            <person name="Sim J.-S."/>
            <person name="Jeong J.-T."/>
            <person name="Choi B.-S."/>
            <person name="Jung M."/>
            <person name="Ginzburg D."/>
            <person name="Zhao K."/>
            <person name="Won S.Y."/>
            <person name="Oh T.-J."/>
            <person name="Yu Y."/>
            <person name="Kim N.-H."/>
            <person name="Lee O.R."/>
            <person name="Lee T.-H."/>
            <person name="Bashyal P."/>
            <person name="Kim T.-S."/>
            <person name="Lee W.-H."/>
            <person name="Kawkins C."/>
            <person name="Kim C.-K."/>
            <person name="Kim J.S."/>
            <person name="Ahn B.O."/>
            <person name="Rhee S.Y."/>
            <person name="Sohng J.K."/>
        </authorList>
    </citation>
    <scope>NUCLEOTIDE SEQUENCE</scope>
    <source>
        <tissue evidence="2">Leaf</tissue>
    </source>
</reference>
<dbReference type="AlphaFoldDB" id="A0A834W3Y6"/>
<protein>
    <submittedName>
        <fullName evidence="2">Uncharacterized protein</fullName>
    </submittedName>
</protein>
<dbReference type="EMBL" id="JAAIUW010000013">
    <property type="protein sequence ID" value="KAF7803374.1"/>
    <property type="molecule type" value="Genomic_DNA"/>
</dbReference>
<proteinExistence type="predicted"/>
<keyword evidence="3" id="KW-1185">Reference proteome</keyword>
<comment type="caution">
    <text evidence="2">The sequence shown here is derived from an EMBL/GenBank/DDBJ whole genome shotgun (WGS) entry which is preliminary data.</text>
</comment>
<feature type="region of interest" description="Disordered" evidence="1">
    <location>
        <begin position="1"/>
        <end position="44"/>
    </location>
</feature>
<accession>A0A834W3Y6</accession>
<name>A0A834W3Y6_9FABA</name>